<dbReference type="EMBL" id="SJPU01000003">
    <property type="protein sequence ID" value="TWU10875.1"/>
    <property type="molecule type" value="Genomic_DNA"/>
</dbReference>
<organism evidence="6 7">
    <name type="scientific">Allorhodopirellula heiligendammensis</name>
    <dbReference type="NCBI Taxonomy" id="2714739"/>
    <lineage>
        <taxon>Bacteria</taxon>
        <taxon>Pseudomonadati</taxon>
        <taxon>Planctomycetota</taxon>
        <taxon>Planctomycetia</taxon>
        <taxon>Pirellulales</taxon>
        <taxon>Pirellulaceae</taxon>
        <taxon>Allorhodopirellula</taxon>
    </lineage>
</organism>
<evidence type="ECO:0000313" key="6">
    <source>
        <dbReference type="EMBL" id="TWU10875.1"/>
    </source>
</evidence>
<dbReference type="Pfam" id="PF00005">
    <property type="entry name" value="ABC_tran"/>
    <property type="match status" value="1"/>
</dbReference>
<feature type="region of interest" description="Disordered" evidence="4">
    <location>
        <begin position="306"/>
        <end position="333"/>
    </location>
</feature>
<dbReference type="SMART" id="SM00382">
    <property type="entry name" value="AAA"/>
    <property type="match status" value="1"/>
</dbReference>
<name>A0A5C6BFB6_9BACT</name>
<sequence>MDTDTSTAVVQPSAETVPAATSSSDNVVIETRNLSKIYRDFWGRKKVHALKSLDIEVRPGEIFGLLGPNGSGKSTTIKLILGLLFPTSGRVLVFDQDASETSKNERIGYLPEESYLYKFLTAEETLDFYGRLFDLSAAVRRERVQQLIEMVGLQGAKHRQLKEYSKGMTRRVGLAQALINDPDLILLDEPTTGLDPIGTREMKDLILGLRDRGKTVLLCSHQLADVQDVCDRVAILHQGELKELGRVTDLLKVQDVTEVHATGLDEAAKREIAEVIARHGGKVESIDNPTATMEDLFLNIVRESEARPGARRVSQSTDAQDTSASSANDGEQA</sequence>
<keyword evidence="6" id="KW-0378">Hydrolase</keyword>
<keyword evidence="3 6" id="KW-0067">ATP-binding</keyword>
<evidence type="ECO:0000256" key="3">
    <source>
        <dbReference type="ARBA" id="ARBA00022840"/>
    </source>
</evidence>
<evidence type="ECO:0000256" key="1">
    <source>
        <dbReference type="ARBA" id="ARBA00022448"/>
    </source>
</evidence>
<evidence type="ECO:0000256" key="2">
    <source>
        <dbReference type="ARBA" id="ARBA00022741"/>
    </source>
</evidence>
<dbReference type="CDD" id="cd03230">
    <property type="entry name" value="ABC_DR_subfamily_A"/>
    <property type="match status" value="1"/>
</dbReference>
<feature type="compositionally biased region" description="Low complexity" evidence="4">
    <location>
        <begin position="314"/>
        <end position="327"/>
    </location>
</feature>
<reference evidence="6 7" key="1">
    <citation type="journal article" date="2020" name="Antonie Van Leeuwenhoek">
        <title>Rhodopirellula heiligendammensis sp. nov., Rhodopirellula pilleata sp. nov., and Rhodopirellula solitaria sp. nov. isolated from natural or artificial marine surfaces in Northern Germany and California, USA, and emended description of the genus Rhodopirellula.</title>
        <authorList>
            <person name="Kallscheuer N."/>
            <person name="Wiegand S."/>
            <person name="Jogler M."/>
            <person name="Boedeker C."/>
            <person name="Peeters S.H."/>
            <person name="Rast P."/>
            <person name="Heuer A."/>
            <person name="Jetten M.S.M."/>
            <person name="Rohde M."/>
            <person name="Jogler C."/>
        </authorList>
    </citation>
    <scope>NUCLEOTIDE SEQUENCE [LARGE SCALE GENOMIC DNA]</scope>
    <source>
        <strain evidence="6 7">Poly21</strain>
    </source>
</reference>
<gene>
    <name evidence="6" type="ORF">Poly21_47810</name>
</gene>
<keyword evidence="7" id="KW-1185">Reference proteome</keyword>
<dbReference type="Proteomes" id="UP000319908">
    <property type="component" value="Unassembled WGS sequence"/>
</dbReference>
<evidence type="ECO:0000256" key="4">
    <source>
        <dbReference type="SAM" id="MobiDB-lite"/>
    </source>
</evidence>
<dbReference type="InterPro" id="IPR003439">
    <property type="entry name" value="ABC_transporter-like_ATP-bd"/>
</dbReference>
<dbReference type="InterPro" id="IPR027417">
    <property type="entry name" value="P-loop_NTPase"/>
</dbReference>
<dbReference type="Gene3D" id="3.40.50.300">
    <property type="entry name" value="P-loop containing nucleotide triphosphate hydrolases"/>
    <property type="match status" value="1"/>
</dbReference>
<evidence type="ECO:0000259" key="5">
    <source>
        <dbReference type="PROSITE" id="PS50893"/>
    </source>
</evidence>
<dbReference type="GO" id="GO:0016887">
    <property type="term" value="F:ATP hydrolysis activity"/>
    <property type="evidence" value="ECO:0007669"/>
    <property type="project" value="InterPro"/>
</dbReference>
<accession>A0A5C6BFB6</accession>
<protein>
    <submittedName>
        <fullName evidence="6">Fluoroquinolones export ATP-binding protein</fullName>
        <ecNumber evidence="6">3.6.3.-</ecNumber>
    </submittedName>
</protein>
<keyword evidence="1" id="KW-0813">Transport</keyword>
<dbReference type="GO" id="GO:0005524">
    <property type="term" value="F:ATP binding"/>
    <property type="evidence" value="ECO:0007669"/>
    <property type="project" value="UniProtKB-KW"/>
</dbReference>
<evidence type="ECO:0000313" key="7">
    <source>
        <dbReference type="Proteomes" id="UP000319908"/>
    </source>
</evidence>
<keyword evidence="2" id="KW-0547">Nucleotide-binding</keyword>
<dbReference type="OrthoDB" id="9804819at2"/>
<dbReference type="InterPro" id="IPR051782">
    <property type="entry name" value="ABC_Transporter_VariousFunc"/>
</dbReference>
<dbReference type="AlphaFoldDB" id="A0A5C6BFB6"/>
<dbReference type="InterPro" id="IPR003593">
    <property type="entry name" value="AAA+_ATPase"/>
</dbReference>
<dbReference type="PANTHER" id="PTHR42939:SF1">
    <property type="entry name" value="ABC TRANSPORTER ATP-BINDING PROTEIN ALBC-RELATED"/>
    <property type="match status" value="1"/>
</dbReference>
<proteinExistence type="predicted"/>
<dbReference type="PANTHER" id="PTHR42939">
    <property type="entry name" value="ABC TRANSPORTER ATP-BINDING PROTEIN ALBC-RELATED"/>
    <property type="match status" value="1"/>
</dbReference>
<dbReference type="SUPFAM" id="SSF52540">
    <property type="entry name" value="P-loop containing nucleoside triphosphate hydrolases"/>
    <property type="match status" value="1"/>
</dbReference>
<feature type="domain" description="ABC transporter" evidence="5">
    <location>
        <begin position="29"/>
        <end position="263"/>
    </location>
</feature>
<feature type="region of interest" description="Disordered" evidence="4">
    <location>
        <begin position="1"/>
        <end position="22"/>
    </location>
</feature>
<comment type="caution">
    <text evidence="6">The sequence shown here is derived from an EMBL/GenBank/DDBJ whole genome shotgun (WGS) entry which is preliminary data.</text>
</comment>
<dbReference type="PROSITE" id="PS50893">
    <property type="entry name" value="ABC_TRANSPORTER_2"/>
    <property type="match status" value="1"/>
</dbReference>
<dbReference type="EC" id="3.6.3.-" evidence="6"/>